<dbReference type="PROSITE" id="PS51891">
    <property type="entry name" value="CENP_V_GFA"/>
    <property type="match status" value="1"/>
</dbReference>
<evidence type="ECO:0000256" key="4">
    <source>
        <dbReference type="ARBA" id="ARBA00023239"/>
    </source>
</evidence>
<reference evidence="6 7" key="1">
    <citation type="submission" date="2020-01" db="EMBL/GenBank/DDBJ databases">
        <title>Identification and distribution of gene clusters putatively required for synthesis of sphingolipid metabolism inhibitors in phylogenetically diverse species of the filamentous fungus Fusarium.</title>
        <authorList>
            <person name="Kim H.-S."/>
            <person name="Busman M."/>
            <person name="Brown D.W."/>
            <person name="Divon H."/>
            <person name="Uhlig S."/>
            <person name="Proctor R.H."/>
        </authorList>
    </citation>
    <scope>NUCLEOTIDE SEQUENCE [LARGE SCALE GENOMIC DNA]</scope>
    <source>
        <strain evidence="6 7">NRRL 13308</strain>
    </source>
</reference>
<sequence>MAPVTGSCWCTAVKYEFDYEPTEKIICYCNTCQKIHSAPFAVNMMVPATEVKIVAGEDHLQRYKGTHVLGMPVTTVFCKNCGSTMHKIVELEGYSHNFAIPSATLDAVGKTLGSDVIGPAQEAFLSHKPKWMPEFPQLEYSSAGGSK</sequence>
<keyword evidence="4" id="KW-0456">Lyase</keyword>
<dbReference type="AlphaFoldDB" id="A0A8H4K090"/>
<dbReference type="Gene3D" id="3.90.1590.10">
    <property type="entry name" value="glutathione-dependent formaldehyde- activating enzyme (gfa)"/>
    <property type="match status" value="1"/>
</dbReference>
<dbReference type="GO" id="GO:0016846">
    <property type="term" value="F:carbon-sulfur lyase activity"/>
    <property type="evidence" value="ECO:0007669"/>
    <property type="project" value="InterPro"/>
</dbReference>
<dbReference type="InterPro" id="IPR006913">
    <property type="entry name" value="CENP-V/GFA"/>
</dbReference>
<feature type="domain" description="CENP-V/GFA" evidence="5">
    <location>
        <begin position="4"/>
        <end position="118"/>
    </location>
</feature>
<evidence type="ECO:0000259" key="5">
    <source>
        <dbReference type="PROSITE" id="PS51891"/>
    </source>
</evidence>
<dbReference type="GO" id="GO:0046872">
    <property type="term" value="F:metal ion binding"/>
    <property type="evidence" value="ECO:0007669"/>
    <property type="project" value="UniProtKB-KW"/>
</dbReference>
<evidence type="ECO:0000256" key="3">
    <source>
        <dbReference type="ARBA" id="ARBA00022833"/>
    </source>
</evidence>
<evidence type="ECO:0000256" key="2">
    <source>
        <dbReference type="ARBA" id="ARBA00022723"/>
    </source>
</evidence>
<protein>
    <submittedName>
        <fullName evidence="6">Ankyrin repeat-containing</fullName>
    </submittedName>
</protein>
<dbReference type="InterPro" id="IPR011057">
    <property type="entry name" value="Mss4-like_sf"/>
</dbReference>
<dbReference type="OrthoDB" id="1601230at2759"/>
<dbReference type="Proteomes" id="UP000536711">
    <property type="component" value="Unassembled WGS sequence"/>
</dbReference>
<evidence type="ECO:0000313" key="6">
    <source>
        <dbReference type="EMBL" id="KAF4442285.1"/>
    </source>
</evidence>
<dbReference type="PANTHER" id="PTHR33337:SF40">
    <property type="entry name" value="CENP-V_GFA DOMAIN-CONTAINING PROTEIN-RELATED"/>
    <property type="match status" value="1"/>
</dbReference>
<accession>A0A8H4K090</accession>
<dbReference type="SUPFAM" id="SSF51316">
    <property type="entry name" value="Mss4-like"/>
    <property type="match status" value="1"/>
</dbReference>
<dbReference type="Pfam" id="PF04828">
    <property type="entry name" value="GFA"/>
    <property type="match status" value="1"/>
</dbReference>
<comment type="similarity">
    <text evidence="1">Belongs to the Gfa family.</text>
</comment>
<evidence type="ECO:0000313" key="7">
    <source>
        <dbReference type="Proteomes" id="UP000536711"/>
    </source>
</evidence>
<gene>
    <name evidence="6" type="ORF">FACUT_2102</name>
</gene>
<dbReference type="PANTHER" id="PTHR33337">
    <property type="entry name" value="GFA DOMAIN-CONTAINING PROTEIN"/>
    <property type="match status" value="1"/>
</dbReference>
<name>A0A8H4K090_9HYPO</name>
<keyword evidence="3" id="KW-0862">Zinc</keyword>
<proteinExistence type="inferred from homology"/>
<keyword evidence="7" id="KW-1185">Reference proteome</keyword>
<organism evidence="6 7">
    <name type="scientific">Fusarium acutatum</name>
    <dbReference type="NCBI Taxonomy" id="78861"/>
    <lineage>
        <taxon>Eukaryota</taxon>
        <taxon>Fungi</taxon>
        <taxon>Dikarya</taxon>
        <taxon>Ascomycota</taxon>
        <taxon>Pezizomycotina</taxon>
        <taxon>Sordariomycetes</taxon>
        <taxon>Hypocreomycetidae</taxon>
        <taxon>Hypocreales</taxon>
        <taxon>Nectriaceae</taxon>
        <taxon>Fusarium</taxon>
        <taxon>Fusarium fujikuroi species complex</taxon>
    </lineage>
</organism>
<dbReference type="EMBL" id="JAADJF010000047">
    <property type="protein sequence ID" value="KAF4442285.1"/>
    <property type="molecule type" value="Genomic_DNA"/>
</dbReference>
<comment type="caution">
    <text evidence="6">The sequence shown here is derived from an EMBL/GenBank/DDBJ whole genome shotgun (WGS) entry which is preliminary data.</text>
</comment>
<evidence type="ECO:0000256" key="1">
    <source>
        <dbReference type="ARBA" id="ARBA00005495"/>
    </source>
</evidence>
<keyword evidence="2" id="KW-0479">Metal-binding</keyword>